<comment type="caution">
    <text evidence="2">The sequence shown here is derived from an EMBL/GenBank/DDBJ whole genome shotgun (WGS) entry which is preliminary data.</text>
</comment>
<gene>
    <name evidence="2" type="ORF">ACFSCY_35585</name>
</gene>
<sequence length="103" mass="10987">MLQILAIDIGTDLLPALALGAEPEGIAVPSEFKKTDDGPGLVVEYDDAELPLGAYLAAAGAELSFEDRIALAQRLEERSGLRTARGSGRGSRTVGRQPRERRL</sequence>
<dbReference type="Proteomes" id="UP001597145">
    <property type="component" value="Unassembled WGS sequence"/>
</dbReference>
<evidence type="ECO:0000256" key="1">
    <source>
        <dbReference type="SAM" id="MobiDB-lite"/>
    </source>
</evidence>
<proteinExistence type="predicted"/>
<organism evidence="2 3">
    <name type="scientific">Pseudonocardia aurantiaca</name>
    <dbReference type="NCBI Taxonomy" id="75290"/>
    <lineage>
        <taxon>Bacteria</taxon>
        <taxon>Bacillati</taxon>
        <taxon>Actinomycetota</taxon>
        <taxon>Actinomycetes</taxon>
        <taxon>Pseudonocardiales</taxon>
        <taxon>Pseudonocardiaceae</taxon>
        <taxon>Pseudonocardia</taxon>
    </lineage>
</organism>
<feature type="region of interest" description="Disordered" evidence="1">
    <location>
        <begin position="79"/>
        <end position="103"/>
    </location>
</feature>
<evidence type="ECO:0000313" key="2">
    <source>
        <dbReference type="EMBL" id="MFD1534755.1"/>
    </source>
</evidence>
<reference evidence="3" key="1">
    <citation type="journal article" date="2019" name="Int. J. Syst. Evol. Microbiol.">
        <title>The Global Catalogue of Microorganisms (GCM) 10K type strain sequencing project: providing services to taxonomists for standard genome sequencing and annotation.</title>
        <authorList>
            <consortium name="The Broad Institute Genomics Platform"/>
            <consortium name="The Broad Institute Genome Sequencing Center for Infectious Disease"/>
            <person name="Wu L."/>
            <person name="Ma J."/>
        </authorList>
    </citation>
    <scope>NUCLEOTIDE SEQUENCE [LARGE SCALE GENOMIC DNA]</scope>
    <source>
        <strain evidence="3">JCM 12165</strain>
    </source>
</reference>
<feature type="compositionally biased region" description="Low complexity" evidence="1">
    <location>
        <begin position="81"/>
        <end position="96"/>
    </location>
</feature>
<name>A0ABW4FWQ1_9PSEU</name>
<accession>A0ABW4FWQ1</accession>
<protein>
    <submittedName>
        <fullName evidence="2">Uncharacterized protein</fullName>
    </submittedName>
</protein>
<dbReference type="EMBL" id="JBHUCP010000045">
    <property type="protein sequence ID" value="MFD1534755.1"/>
    <property type="molecule type" value="Genomic_DNA"/>
</dbReference>
<keyword evidence="3" id="KW-1185">Reference proteome</keyword>
<evidence type="ECO:0000313" key="3">
    <source>
        <dbReference type="Proteomes" id="UP001597145"/>
    </source>
</evidence>
<dbReference type="RefSeq" id="WP_343982381.1">
    <property type="nucleotide sequence ID" value="NZ_BAAAJG010000015.1"/>
</dbReference>